<accession>A0A226DML4</accession>
<dbReference type="EMBL" id="LNIX01000016">
    <property type="protein sequence ID" value="OXA45851.1"/>
    <property type="molecule type" value="Genomic_DNA"/>
</dbReference>
<dbReference type="AlphaFoldDB" id="A0A226DML4"/>
<evidence type="ECO:0000256" key="1">
    <source>
        <dbReference type="SAM" id="Phobius"/>
    </source>
</evidence>
<protein>
    <submittedName>
        <fullName evidence="2">Uncharacterized protein</fullName>
    </submittedName>
</protein>
<comment type="caution">
    <text evidence="2">The sequence shown here is derived from an EMBL/GenBank/DDBJ whole genome shotgun (WGS) entry which is preliminary data.</text>
</comment>
<keyword evidence="3" id="KW-1185">Reference proteome</keyword>
<evidence type="ECO:0000313" key="3">
    <source>
        <dbReference type="Proteomes" id="UP000198287"/>
    </source>
</evidence>
<keyword evidence="1" id="KW-0812">Transmembrane</keyword>
<organism evidence="2 3">
    <name type="scientific">Folsomia candida</name>
    <name type="common">Springtail</name>
    <dbReference type="NCBI Taxonomy" id="158441"/>
    <lineage>
        <taxon>Eukaryota</taxon>
        <taxon>Metazoa</taxon>
        <taxon>Ecdysozoa</taxon>
        <taxon>Arthropoda</taxon>
        <taxon>Hexapoda</taxon>
        <taxon>Collembola</taxon>
        <taxon>Entomobryomorpha</taxon>
        <taxon>Isotomoidea</taxon>
        <taxon>Isotomidae</taxon>
        <taxon>Proisotominae</taxon>
        <taxon>Folsomia</taxon>
    </lineage>
</organism>
<keyword evidence="1" id="KW-1133">Transmembrane helix</keyword>
<keyword evidence="1" id="KW-0472">Membrane</keyword>
<name>A0A226DML4_FOLCA</name>
<feature type="transmembrane region" description="Helical" evidence="1">
    <location>
        <begin position="93"/>
        <end position="117"/>
    </location>
</feature>
<dbReference type="Proteomes" id="UP000198287">
    <property type="component" value="Unassembled WGS sequence"/>
</dbReference>
<reference evidence="2 3" key="1">
    <citation type="submission" date="2015-12" db="EMBL/GenBank/DDBJ databases">
        <title>The genome of Folsomia candida.</title>
        <authorList>
            <person name="Faddeeva A."/>
            <person name="Derks M.F."/>
            <person name="Anvar Y."/>
            <person name="Smit S."/>
            <person name="Van Straalen N."/>
            <person name="Roelofs D."/>
        </authorList>
    </citation>
    <scope>NUCLEOTIDE SEQUENCE [LARGE SCALE GENOMIC DNA]</scope>
    <source>
        <strain evidence="2 3">VU population</strain>
        <tissue evidence="2">Whole body</tissue>
    </source>
</reference>
<feature type="transmembrane region" description="Helical" evidence="1">
    <location>
        <begin position="155"/>
        <end position="175"/>
    </location>
</feature>
<evidence type="ECO:0000313" key="2">
    <source>
        <dbReference type="EMBL" id="OXA45851.1"/>
    </source>
</evidence>
<feature type="transmembrane region" description="Helical" evidence="1">
    <location>
        <begin position="501"/>
        <end position="524"/>
    </location>
</feature>
<proteinExistence type="predicted"/>
<sequence>MQWLQTLSPRNYDVKINYQYFVIALFVPNTTFNSRWWDPIYYSSEPTVIANYEDDLDSSYSALDRQGFTFLTCSGSSIASYNFQAYVSMYDEISWSLAFIPCVLSSTVLWLGLNLTLSNETRWQRGNWDWPYRVLLEQGIENVCAQPDRKGLQRIAIRIMLGVWFVMGVILSNGYRGNNIYELTSPLKISGPTTISELMKSEIKIYSRLSSKEESNIQYSLKSYCSNGDFNFLRNPSSSAWNEDIFQTYQNKSLLPRCTGQLRADMIFGDDIERYVAFRNMLETVTNSGPYQVTPGSPCVSISKRHYDKFQYLTFDSSWSTYDNTSFSRSVRITELGIRLKLKLYELCVTQIGDNITSKEMNIAFKLTKYLRVLPSFQVSTPLLSILSAIEGCNETSFMGWDSEVRQIRTLYNKRYPEKQIFTGTDPVFTNSVRFAIRGFWGRPAILRMFGLIESGLASKWREIHEFNQVLKIHSSERNKSRVYNKARVKTLAISDNIVTVFYLLLICIGVPMVSFLMEVVVMNRRAMWFQSRRILKMCVIKFRNCRKNACSKFCPITSPATRTLRQQ</sequence>
<gene>
    <name evidence="2" type="ORF">Fcan01_18945</name>
</gene>